<dbReference type="InterPro" id="IPR027417">
    <property type="entry name" value="P-loop_NTPase"/>
</dbReference>
<dbReference type="Proteomes" id="UP001629392">
    <property type="component" value="Unassembled WGS sequence"/>
</dbReference>
<name>A0ABW9EPU3_9BURK</name>
<comment type="caution">
    <text evidence="1">The sequence shown here is derived from an EMBL/GenBank/DDBJ whole genome shotgun (WGS) entry which is preliminary data.</text>
</comment>
<dbReference type="SUPFAM" id="SSF52540">
    <property type="entry name" value="P-loop containing nucleoside triphosphate hydrolases"/>
    <property type="match status" value="1"/>
</dbReference>
<reference evidence="1 2" key="1">
    <citation type="journal article" date="2024" name="Chem. Sci.">
        <title>Discovery of megapolipeptins by genome mining of a Burkholderiales bacteria collection.</title>
        <authorList>
            <person name="Paulo B.S."/>
            <person name="Recchia M.J.J."/>
            <person name="Lee S."/>
            <person name="Fergusson C.H."/>
            <person name="Romanowski S.B."/>
            <person name="Hernandez A."/>
            <person name="Krull N."/>
            <person name="Liu D.Y."/>
            <person name="Cavanagh H."/>
            <person name="Bos A."/>
            <person name="Gray C.A."/>
            <person name="Murphy B.T."/>
            <person name="Linington R.G."/>
            <person name="Eustaquio A.S."/>
        </authorList>
    </citation>
    <scope>NUCLEOTIDE SEQUENCE [LARGE SCALE GENOMIC DNA]</scope>
    <source>
        <strain evidence="1 2">RL17-350-BIC-E</strain>
    </source>
</reference>
<evidence type="ECO:0000313" key="1">
    <source>
        <dbReference type="EMBL" id="MFM0721089.1"/>
    </source>
</evidence>
<dbReference type="Gene3D" id="3.40.50.300">
    <property type="entry name" value="P-loop containing nucleotide triphosphate hydrolases"/>
    <property type="match status" value="1"/>
</dbReference>
<gene>
    <name evidence="1" type="ORF">PQQ73_32790</name>
</gene>
<proteinExistence type="predicted"/>
<accession>A0ABW9EPU3</accession>
<protein>
    <submittedName>
        <fullName evidence="1">Uncharacterized protein</fullName>
    </submittedName>
</protein>
<keyword evidence="2" id="KW-1185">Reference proteome</keyword>
<evidence type="ECO:0000313" key="2">
    <source>
        <dbReference type="Proteomes" id="UP001629392"/>
    </source>
</evidence>
<dbReference type="EMBL" id="JAQQCL010000038">
    <property type="protein sequence ID" value="MFM0721089.1"/>
    <property type="molecule type" value="Genomic_DNA"/>
</dbReference>
<dbReference type="RefSeq" id="WP_408148708.1">
    <property type="nucleotide sequence ID" value="NZ_JAQQCJ010000034.1"/>
</dbReference>
<organism evidence="1 2">
    <name type="scientific">Paraburkholderia strydomiana</name>
    <dbReference type="NCBI Taxonomy" id="1245417"/>
    <lineage>
        <taxon>Bacteria</taxon>
        <taxon>Pseudomonadati</taxon>
        <taxon>Pseudomonadota</taxon>
        <taxon>Betaproteobacteria</taxon>
        <taxon>Burkholderiales</taxon>
        <taxon>Burkholderiaceae</taxon>
        <taxon>Paraburkholderia</taxon>
    </lineage>
</organism>
<sequence length="87" mass="9913">MAFDAGVQNFEIELVCSDLATHRERVEARKVDIPGFQLARWKSALERQHEPWESVDLVVDNAKVPVEQAFEEILQHLSSAEPENQLA</sequence>